<comment type="catalytic activity">
    <reaction evidence="17">
        <text>DNA(n) + a 2'-deoxyribonucleoside 5'-triphosphate = DNA(n+1) + diphosphate</text>
        <dbReference type="Rhea" id="RHEA:22508"/>
        <dbReference type="Rhea" id="RHEA-COMP:17339"/>
        <dbReference type="Rhea" id="RHEA-COMP:17340"/>
        <dbReference type="ChEBI" id="CHEBI:33019"/>
        <dbReference type="ChEBI" id="CHEBI:61560"/>
        <dbReference type="ChEBI" id="CHEBI:173112"/>
        <dbReference type="EC" id="2.7.7.7"/>
    </reaction>
</comment>
<dbReference type="AlphaFoldDB" id="A0AAE1KSE9"/>
<dbReference type="Gene3D" id="3.30.1490.100">
    <property type="entry name" value="DNA polymerase, Y-family, little finger domain"/>
    <property type="match status" value="1"/>
</dbReference>
<keyword evidence="9" id="KW-0227">DNA damage</keyword>
<keyword evidence="15" id="KW-0539">Nucleus</keyword>
<dbReference type="GO" id="GO:0042276">
    <property type="term" value="P:error-prone translesion synthesis"/>
    <property type="evidence" value="ECO:0007669"/>
    <property type="project" value="TreeGrafter"/>
</dbReference>
<dbReference type="Pfam" id="PF18439">
    <property type="entry name" value="zf_UBZ"/>
    <property type="match status" value="1"/>
</dbReference>
<name>A0AAE1KSE9_PETCI</name>
<evidence type="ECO:0000313" key="21">
    <source>
        <dbReference type="EMBL" id="KAK3883059.1"/>
    </source>
</evidence>
<dbReference type="GO" id="GO:0005634">
    <property type="term" value="C:nucleus"/>
    <property type="evidence" value="ECO:0007669"/>
    <property type="project" value="UniProtKB-SubCell"/>
</dbReference>
<dbReference type="InterPro" id="IPR001126">
    <property type="entry name" value="UmuC"/>
</dbReference>
<feature type="domain" description="UmuC" evidence="19">
    <location>
        <begin position="6"/>
        <end position="270"/>
    </location>
</feature>
<gene>
    <name evidence="21" type="ORF">Pcinc_012600</name>
</gene>
<feature type="region of interest" description="Disordered" evidence="18">
    <location>
        <begin position="653"/>
        <end position="672"/>
    </location>
</feature>
<evidence type="ECO:0000256" key="4">
    <source>
        <dbReference type="ARBA" id="ARBA00010945"/>
    </source>
</evidence>
<dbReference type="FunFam" id="3.30.1490.100:FF:000007">
    <property type="entry name" value="DNA polymerase eta"/>
    <property type="match status" value="1"/>
</dbReference>
<dbReference type="EMBL" id="JAWQEG010001029">
    <property type="protein sequence ID" value="KAK3883059.1"/>
    <property type="molecule type" value="Genomic_DNA"/>
</dbReference>
<evidence type="ECO:0000256" key="2">
    <source>
        <dbReference type="ARBA" id="ARBA00001946"/>
    </source>
</evidence>
<dbReference type="GO" id="GO:0005657">
    <property type="term" value="C:replication fork"/>
    <property type="evidence" value="ECO:0007669"/>
    <property type="project" value="TreeGrafter"/>
</dbReference>
<dbReference type="GO" id="GO:0009411">
    <property type="term" value="P:response to UV"/>
    <property type="evidence" value="ECO:0007669"/>
    <property type="project" value="UniProtKB-ARBA"/>
</dbReference>
<evidence type="ECO:0000256" key="1">
    <source>
        <dbReference type="ARBA" id="ARBA00001936"/>
    </source>
</evidence>
<feature type="region of interest" description="Disordered" evidence="18">
    <location>
        <begin position="981"/>
        <end position="1033"/>
    </location>
</feature>
<evidence type="ECO:0000256" key="6">
    <source>
        <dbReference type="ARBA" id="ARBA00022679"/>
    </source>
</evidence>
<comment type="cofactor">
    <cofactor evidence="1">
        <name>Mn(2+)</name>
        <dbReference type="ChEBI" id="CHEBI:29035"/>
    </cofactor>
</comment>
<dbReference type="FunFam" id="1.10.150.20:FF:000014">
    <property type="entry name" value="Polymerase (DNA directed), eta"/>
    <property type="match status" value="1"/>
</dbReference>
<dbReference type="EC" id="2.7.7.7" evidence="5"/>
<evidence type="ECO:0000256" key="8">
    <source>
        <dbReference type="ARBA" id="ARBA00022723"/>
    </source>
</evidence>
<evidence type="ECO:0000256" key="13">
    <source>
        <dbReference type="ARBA" id="ARBA00022843"/>
    </source>
</evidence>
<evidence type="ECO:0000256" key="14">
    <source>
        <dbReference type="ARBA" id="ARBA00023204"/>
    </source>
</evidence>
<feature type="compositionally biased region" description="Basic and acidic residues" evidence="18">
    <location>
        <begin position="844"/>
        <end position="855"/>
    </location>
</feature>
<dbReference type="Gene3D" id="3.40.1170.60">
    <property type="match status" value="1"/>
</dbReference>
<evidence type="ECO:0000256" key="7">
    <source>
        <dbReference type="ARBA" id="ARBA00022695"/>
    </source>
</evidence>
<keyword evidence="10" id="KW-0863">Zinc-finger</keyword>
<dbReference type="SUPFAM" id="SSF100879">
    <property type="entry name" value="Lesion bypass DNA polymerase (Y-family), little finger domain"/>
    <property type="match status" value="1"/>
</dbReference>
<evidence type="ECO:0000256" key="3">
    <source>
        <dbReference type="ARBA" id="ARBA00004123"/>
    </source>
</evidence>
<comment type="caution">
    <text evidence="21">The sequence shown here is derived from an EMBL/GenBank/DDBJ whole genome shotgun (WGS) entry which is preliminary data.</text>
</comment>
<reference evidence="21" key="1">
    <citation type="submission" date="2023-10" db="EMBL/GenBank/DDBJ databases">
        <title>Genome assemblies of two species of porcelain crab, Petrolisthes cinctipes and Petrolisthes manimaculis (Anomura: Porcellanidae).</title>
        <authorList>
            <person name="Angst P."/>
        </authorList>
    </citation>
    <scope>NUCLEOTIDE SEQUENCE</scope>
    <source>
        <strain evidence="21">PB745_01</strain>
        <tissue evidence="21">Gill</tissue>
    </source>
</reference>
<dbReference type="InterPro" id="IPR036775">
    <property type="entry name" value="DNA_pol_Y-fam_lit_finger_sf"/>
</dbReference>
<dbReference type="FunFam" id="3.40.1170.60:FF:000003">
    <property type="entry name" value="DNA polymerase eta"/>
    <property type="match status" value="1"/>
</dbReference>
<feature type="compositionally biased region" description="Low complexity" evidence="18">
    <location>
        <begin position="662"/>
        <end position="672"/>
    </location>
</feature>
<organism evidence="21 22">
    <name type="scientific">Petrolisthes cinctipes</name>
    <name type="common">Flat porcelain crab</name>
    <dbReference type="NCBI Taxonomy" id="88211"/>
    <lineage>
        <taxon>Eukaryota</taxon>
        <taxon>Metazoa</taxon>
        <taxon>Ecdysozoa</taxon>
        <taxon>Arthropoda</taxon>
        <taxon>Crustacea</taxon>
        <taxon>Multicrustacea</taxon>
        <taxon>Malacostraca</taxon>
        <taxon>Eumalacostraca</taxon>
        <taxon>Eucarida</taxon>
        <taxon>Decapoda</taxon>
        <taxon>Pleocyemata</taxon>
        <taxon>Anomura</taxon>
        <taxon>Galatheoidea</taxon>
        <taxon>Porcellanidae</taxon>
        <taxon>Petrolisthes</taxon>
    </lineage>
</organism>
<dbReference type="Pfam" id="PF11799">
    <property type="entry name" value="IMS_C"/>
    <property type="match status" value="1"/>
</dbReference>
<keyword evidence="12" id="KW-0460">Magnesium</keyword>
<evidence type="ECO:0000256" key="12">
    <source>
        <dbReference type="ARBA" id="ARBA00022842"/>
    </source>
</evidence>
<evidence type="ECO:0000256" key="18">
    <source>
        <dbReference type="SAM" id="MobiDB-lite"/>
    </source>
</evidence>
<dbReference type="Gene3D" id="1.10.150.20">
    <property type="entry name" value="5' to 3' exonuclease, C-terminal subdomain"/>
    <property type="match status" value="1"/>
</dbReference>
<dbReference type="GO" id="GO:0006281">
    <property type="term" value="P:DNA repair"/>
    <property type="evidence" value="ECO:0007669"/>
    <property type="project" value="UniProtKB-KW"/>
</dbReference>
<feature type="compositionally biased region" description="Polar residues" evidence="18">
    <location>
        <begin position="877"/>
        <end position="901"/>
    </location>
</feature>
<dbReference type="InterPro" id="IPR017961">
    <property type="entry name" value="DNA_pol_Y-fam_little_finger"/>
</dbReference>
<dbReference type="Proteomes" id="UP001286313">
    <property type="component" value="Unassembled WGS sequence"/>
</dbReference>
<dbReference type="PROSITE" id="PS51907">
    <property type="entry name" value="ZF_UBZ3"/>
    <property type="match status" value="1"/>
</dbReference>
<dbReference type="GO" id="GO:0003684">
    <property type="term" value="F:damaged DNA binding"/>
    <property type="evidence" value="ECO:0007669"/>
    <property type="project" value="InterPro"/>
</dbReference>
<evidence type="ECO:0000259" key="19">
    <source>
        <dbReference type="PROSITE" id="PS50173"/>
    </source>
</evidence>
<feature type="domain" description="UBZ3-type" evidence="20">
    <location>
        <begin position="944"/>
        <end position="978"/>
    </location>
</feature>
<evidence type="ECO:0000256" key="10">
    <source>
        <dbReference type="ARBA" id="ARBA00022771"/>
    </source>
</evidence>
<proteinExistence type="inferred from homology"/>
<dbReference type="InterPro" id="IPR043502">
    <property type="entry name" value="DNA/RNA_pol_sf"/>
</dbReference>
<accession>A0AAE1KSE9</accession>
<dbReference type="InterPro" id="IPR043128">
    <property type="entry name" value="Rev_trsase/Diguanyl_cyclase"/>
</dbReference>
<keyword evidence="7" id="KW-0548">Nucleotidyltransferase</keyword>
<evidence type="ECO:0000259" key="20">
    <source>
        <dbReference type="PROSITE" id="PS51907"/>
    </source>
</evidence>
<evidence type="ECO:0000313" key="22">
    <source>
        <dbReference type="Proteomes" id="UP001286313"/>
    </source>
</evidence>
<evidence type="ECO:0000256" key="5">
    <source>
        <dbReference type="ARBA" id="ARBA00012417"/>
    </source>
</evidence>
<evidence type="ECO:0000256" key="9">
    <source>
        <dbReference type="ARBA" id="ARBA00022763"/>
    </source>
</evidence>
<feature type="region of interest" description="Disordered" evidence="18">
    <location>
        <begin position="533"/>
        <end position="557"/>
    </location>
</feature>
<dbReference type="Pfam" id="PF00817">
    <property type="entry name" value="IMS"/>
    <property type="match status" value="1"/>
</dbReference>
<keyword evidence="22" id="KW-1185">Reference proteome</keyword>
<keyword evidence="6" id="KW-0808">Transferase</keyword>
<dbReference type="GO" id="GO:0003887">
    <property type="term" value="F:DNA-directed DNA polymerase activity"/>
    <property type="evidence" value="ECO:0007669"/>
    <property type="project" value="UniProtKB-EC"/>
</dbReference>
<dbReference type="PANTHER" id="PTHR45873:SF1">
    <property type="entry name" value="DNA POLYMERASE ETA"/>
    <property type="match status" value="1"/>
</dbReference>
<dbReference type="GO" id="GO:0035861">
    <property type="term" value="C:site of double-strand break"/>
    <property type="evidence" value="ECO:0007669"/>
    <property type="project" value="TreeGrafter"/>
</dbReference>
<comment type="similarity">
    <text evidence="4">Belongs to the DNA polymerase type-Y family.</text>
</comment>
<feature type="region of interest" description="Disordered" evidence="18">
    <location>
        <begin position="835"/>
        <end position="855"/>
    </location>
</feature>
<evidence type="ECO:0000256" key="15">
    <source>
        <dbReference type="ARBA" id="ARBA00023242"/>
    </source>
</evidence>
<dbReference type="PROSITE" id="PS50173">
    <property type="entry name" value="UMUC"/>
    <property type="match status" value="1"/>
</dbReference>
<evidence type="ECO:0000256" key="11">
    <source>
        <dbReference type="ARBA" id="ARBA00022833"/>
    </source>
</evidence>
<evidence type="ECO:0000256" key="16">
    <source>
        <dbReference type="ARBA" id="ARBA00044975"/>
    </source>
</evidence>
<dbReference type="GO" id="GO:0008270">
    <property type="term" value="F:zinc ion binding"/>
    <property type="evidence" value="ECO:0007669"/>
    <property type="project" value="UniProtKB-KW"/>
</dbReference>
<keyword evidence="8" id="KW-0479">Metal-binding</keyword>
<dbReference type="InterPro" id="IPR041298">
    <property type="entry name" value="UBZ3"/>
</dbReference>
<dbReference type="InterPro" id="IPR052230">
    <property type="entry name" value="DNA_polymerase_eta"/>
</dbReference>
<comment type="subcellular location">
    <subcellularLocation>
        <location evidence="3">Nucleus</location>
    </subcellularLocation>
</comment>
<feature type="compositionally biased region" description="Basic residues" evidence="18">
    <location>
        <begin position="1002"/>
        <end position="1014"/>
    </location>
</feature>
<feature type="region of interest" description="Disordered" evidence="18">
    <location>
        <begin position="871"/>
        <end position="901"/>
    </location>
</feature>
<dbReference type="Pfam" id="PF21704">
    <property type="entry name" value="POLH-Rev1_HhH"/>
    <property type="match status" value="1"/>
</dbReference>
<keyword evidence="14" id="KW-0234">DNA repair</keyword>
<keyword evidence="13" id="KW-0832">Ubl conjugation</keyword>
<dbReference type="PANTHER" id="PTHR45873">
    <property type="entry name" value="DNA POLYMERASE ETA"/>
    <property type="match status" value="1"/>
</dbReference>
<comment type="cofactor">
    <cofactor evidence="2">
        <name>Mg(2+)</name>
        <dbReference type="ChEBI" id="CHEBI:18420"/>
    </cofactor>
</comment>
<sequence>MTERVVVLVDMDCFYVQVEERDHPQIKGVPAAVVQYNAWKGGGIIAVNYEARAAGVKRSMRGDEARAKCPNIHLIVVPVSRGKADLTKYREAGKEVLQVLSEFTDHIERASIDEAYLDLTEVVREKLGRMGSGGGGEEEKVMLGSLPSTWVVGDAGNKDPSDDKEARRNRGLHKWLAKIYEGLDEEEPPTPEHPHWDALRLICAAKICEEMRAAVLQQTGFKCSAGIAHNKMLAKLTCGLHKPNQQTLLPQGAVQGLWEGMEVGRVRNLGGKLGDTLTEDLGCTTMAHLAAISLPQLRGRFDDKTAFWLHNLGKGIDHEQVTSRQLPKSIGCSKNFMGREALNTREKVEKWTRSLLEELCERLEVDQKANKRRAKTLTVGARLDGDERWTSLSRSCPLPCYAPERITRLVLSLLHHTNQAPNREISWIPSIKLISLSASKFEDWEGASSGNIQSMFKKAAALNTSKLMAEKVDTSFSEDGTALSPQVSGTAAHYDSLVIDKTTTTHKNNSMNAEATTHIDDSVIGGTVCSDSSSDINKSAAGEPADNGKGGVQTTSPGSSFFKNFILKRQQKLNNGDDEEVKSKDNSCSPVKPCTIGSTCSNDDDGDDNLDLLVNYLENDSDNSNDCEADLDTTFCEDMETLSSSIEVIVVEENPDKTQNESSKSLSPDLFSSNGSNECGDVIKQNEDFTKCSRKDALPNISLESHAKASEKYTPHNKVVGGVGPSNLISRKYTSSKPLIPSSNPSLSPENTDQSLCQVSVEELFPNLDDFDSSLLPFLPDGLREKVVVRLAQHKTKLQTSSDGDIRFLKFIQKSPSKNSCLLKSSMCNTPHKHTNLASAVGEGSKKNETKECQRQEECRDVGLKRVHESITKYDGGNSSESQNHTNPGGESTSKCQNRSKNSVEKFNEYQNDAKSSSGVAGNCQGVLYKDETDHDENGAHEGRESDTVGCQECGKRISPFDLPEHLDFHVALKLQSDLRHEEGQGGLVGPENLRPGSKTVPTKRNRGKKRGRPSKGDMESHKLQKIDTFFTR</sequence>
<evidence type="ECO:0000256" key="17">
    <source>
        <dbReference type="ARBA" id="ARBA00049244"/>
    </source>
</evidence>
<keyword evidence="11" id="KW-0862">Zinc</keyword>
<feature type="compositionally biased region" description="Basic and acidic residues" evidence="18">
    <location>
        <begin position="1015"/>
        <end position="1026"/>
    </location>
</feature>
<protein>
    <recommendedName>
        <fullName evidence="16">DNA polymerase eta</fullName>
        <ecNumber evidence="5">2.7.7.7</ecNumber>
    </recommendedName>
</protein>
<dbReference type="SUPFAM" id="SSF56672">
    <property type="entry name" value="DNA/RNA polymerases"/>
    <property type="match status" value="1"/>
</dbReference>
<dbReference type="Gene3D" id="3.30.70.270">
    <property type="match status" value="1"/>
</dbReference>